<dbReference type="AlphaFoldDB" id="A0A4P9WKY6"/>
<proteinExistence type="predicted"/>
<gene>
    <name evidence="2" type="ORF">BDK51DRAFT_42331</name>
</gene>
<protein>
    <submittedName>
        <fullName evidence="2">Uncharacterized protein</fullName>
    </submittedName>
</protein>
<reference evidence="3" key="1">
    <citation type="journal article" date="2018" name="Nat. Microbiol.">
        <title>Leveraging single-cell genomics to expand the fungal tree of life.</title>
        <authorList>
            <person name="Ahrendt S.R."/>
            <person name="Quandt C.A."/>
            <person name="Ciobanu D."/>
            <person name="Clum A."/>
            <person name="Salamov A."/>
            <person name="Andreopoulos B."/>
            <person name="Cheng J.F."/>
            <person name="Woyke T."/>
            <person name="Pelin A."/>
            <person name="Henrissat B."/>
            <person name="Reynolds N.K."/>
            <person name="Benny G.L."/>
            <person name="Smith M.E."/>
            <person name="James T.Y."/>
            <person name="Grigoriev I.V."/>
        </authorList>
    </citation>
    <scope>NUCLEOTIDE SEQUENCE [LARGE SCALE GENOMIC DNA]</scope>
</reference>
<organism evidence="2 3">
    <name type="scientific">Blyttiomyces helicus</name>
    <dbReference type="NCBI Taxonomy" id="388810"/>
    <lineage>
        <taxon>Eukaryota</taxon>
        <taxon>Fungi</taxon>
        <taxon>Fungi incertae sedis</taxon>
        <taxon>Chytridiomycota</taxon>
        <taxon>Chytridiomycota incertae sedis</taxon>
        <taxon>Chytridiomycetes</taxon>
        <taxon>Chytridiomycetes incertae sedis</taxon>
        <taxon>Blyttiomyces</taxon>
    </lineage>
</organism>
<dbReference type="Proteomes" id="UP000269721">
    <property type="component" value="Unassembled WGS sequence"/>
</dbReference>
<feature type="compositionally biased region" description="Polar residues" evidence="1">
    <location>
        <begin position="154"/>
        <end position="163"/>
    </location>
</feature>
<evidence type="ECO:0000313" key="2">
    <source>
        <dbReference type="EMBL" id="RKO93494.1"/>
    </source>
</evidence>
<evidence type="ECO:0000256" key="1">
    <source>
        <dbReference type="SAM" id="MobiDB-lite"/>
    </source>
</evidence>
<evidence type="ECO:0000313" key="3">
    <source>
        <dbReference type="Proteomes" id="UP000269721"/>
    </source>
</evidence>
<name>A0A4P9WKY6_9FUNG</name>
<keyword evidence="3" id="KW-1185">Reference proteome</keyword>
<accession>A0A4P9WKY6</accession>
<feature type="region of interest" description="Disordered" evidence="1">
    <location>
        <begin position="154"/>
        <end position="177"/>
    </location>
</feature>
<sequence>MNDVDTVRYLDSRGPAILRPEPHLPWEGWADMVACLIAIGAPLTYGFADVAAATGCPSVVKGIHETELEDAFTNRAVDNAATLDVVQFLSGQNMHHVCDRRRRLGWAANLTDSMLIKKPLKASFEAGASSSFAARAEQFKDIAVHANHFEGCTMTSEAPSKQSVPGKRVAPPPPLEPLTNDARCDVLMFGATRETTREVKYPDVNRPSTINNQFSNTFAGGHDMMVIIMRNLLLDHARHRLDHLKGIDEDPRVRKDRGVEI</sequence>
<dbReference type="EMBL" id="KZ994220">
    <property type="protein sequence ID" value="RKO93494.1"/>
    <property type="molecule type" value="Genomic_DNA"/>
</dbReference>